<protein>
    <recommendedName>
        <fullName evidence="6">NAC domain-containing protein</fullName>
    </recommendedName>
</protein>
<dbReference type="AlphaFoldDB" id="A0A2I0J4N3"/>
<evidence type="ECO:0000256" key="1">
    <source>
        <dbReference type="ARBA" id="ARBA00004123"/>
    </source>
</evidence>
<feature type="domain" description="NAC" evidence="6">
    <location>
        <begin position="1"/>
        <end position="109"/>
    </location>
</feature>
<comment type="subcellular location">
    <subcellularLocation>
        <location evidence="1">Nucleus</location>
    </subcellularLocation>
</comment>
<dbReference type="GO" id="GO:0003677">
    <property type="term" value="F:DNA binding"/>
    <property type="evidence" value="ECO:0007669"/>
    <property type="project" value="UniProtKB-KW"/>
</dbReference>
<dbReference type="InterPro" id="IPR036093">
    <property type="entry name" value="NAC_dom_sf"/>
</dbReference>
<dbReference type="Pfam" id="PF02365">
    <property type="entry name" value="NAM"/>
    <property type="match status" value="1"/>
</dbReference>
<proteinExistence type="predicted"/>
<evidence type="ECO:0000256" key="2">
    <source>
        <dbReference type="ARBA" id="ARBA00023015"/>
    </source>
</evidence>
<evidence type="ECO:0000256" key="3">
    <source>
        <dbReference type="ARBA" id="ARBA00023125"/>
    </source>
</evidence>
<keyword evidence="4" id="KW-0804">Transcription</keyword>
<accession>A0A2I0J4N3</accession>
<dbReference type="InterPro" id="IPR003441">
    <property type="entry name" value="NAC-dom"/>
</dbReference>
<dbReference type="Gene3D" id="2.170.150.80">
    <property type="entry name" value="NAC domain"/>
    <property type="match status" value="1"/>
</dbReference>
<dbReference type="EMBL" id="PGOL01002040">
    <property type="protein sequence ID" value="PKI51192.1"/>
    <property type="molecule type" value="Genomic_DNA"/>
</dbReference>
<sequence length="218" mass="24313">MGLGNLITKLLIVEPKEPEWWFFCEQEPGRTPRRSANGGYWKKTVGTRDLRSSYGKEVIGSKKILTFFQGNSSNSIKTDWVMHEYHLLSDALASSRAIGDSIQLDLPFSANEENGSFVDFSNQVFIGQDDYSGEFGTQTSPNRRPGFLELQGNFTSSADASRSQFLEGTTPVDLECRRRQIEGRVSFSSKQISPFQPIPLTPSSCMEIHIIKTNASAS</sequence>
<dbReference type="GO" id="GO:0005634">
    <property type="term" value="C:nucleus"/>
    <property type="evidence" value="ECO:0007669"/>
    <property type="project" value="UniProtKB-SubCell"/>
</dbReference>
<dbReference type="GO" id="GO:0006355">
    <property type="term" value="P:regulation of DNA-templated transcription"/>
    <property type="evidence" value="ECO:0007669"/>
    <property type="project" value="InterPro"/>
</dbReference>
<evidence type="ECO:0000313" key="7">
    <source>
        <dbReference type="EMBL" id="PKI51192.1"/>
    </source>
</evidence>
<evidence type="ECO:0000313" key="8">
    <source>
        <dbReference type="Proteomes" id="UP000233551"/>
    </source>
</evidence>
<comment type="caution">
    <text evidence="7">The sequence shown here is derived from an EMBL/GenBank/DDBJ whole genome shotgun (WGS) entry which is preliminary data.</text>
</comment>
<organism evidence="7 8">
    <name type="scientific">Punica granatum</name>
    <name type="common">Pomegranate</name>
    <dbReference type="NCBI Taxonomy" id="22663"/>
    <lineage>
        <taxon>Eukaryota</taxon>
        <taxon>Viridiplantae</taxon>
        <taxon>Streptophyta</taxon>
        <taxon>Embryophyta</taxon>
        <taxon>Tracheophyta</taxon>
        <taxon>Spermatophyta</taxon>
        <taxon>Magnoliopsida</taxon>
        <taxon>eudicotyledons</taxon>
        <taxon>Gunneridae</taxon>
        <taxon>Pentapetalae</taxon>
        <taxon>rosids</taxon>
        <taxon>malvids</taxon>
        <taxon>Myrtales</taxon>
        <taxon>Lythraceae</taxon>
        <taxon>Punica</taxon>
    </lineage>
</organism>
<keyword evidence="3" id="KW-0238">DNA-binding</keyword>
<reference evidence="7 8" key="1">
    <citation type="submission" date="2017-11" db="EMBL/GenBank/DDBJ databases">
        <title>De-novo sequencing of pomegranate (Punica granatum L.) genome.</title>
        <authorList>
            <person name="Akparov Z."/>
            <person name="Amiraslanov A."/>
            <person name="Hajiyeva S."/>
            <person name="Abbasov M."/>
            <person name="Kaur K."/>
            <person name="Hamwieh A."/>
            <person name="Solovyev V."/>
            <person name="Salamov A."/>
            <person name="Braich B."/>
            <person name="Kosarev P."/>
            <person name="Mahmoud A."/>
            <person name="Hajiyev E."/>
            <person name="Babayeva S."/>
            <person name="Izzatullayeva V."/>
            <person name="Mammadov A."/>
            <person name="Mammadov A."/>
            <person name="Sharifova S."/>
            <person name="Ojaghi J."/>
            <person name="Eynullazada K."/>
            <person name="Bayramov B."/>
            <person name="Abdulazimova A."/>
            <person name="Shahmuradov I."/>
        </authorList>
    </citation>
    <scope>NUCLEOTIDE SEQUENCE [LARGE SCALE GENOMIC DNA]</scope>
    <source>
        <strain evidence="8">cv. AG2017</strain>
        <tissue evidence="7">Leaf</tissue>
    </source>
</reference>
<evidence type="ECO:0000256" key="5">
    <source>
        <dbReference type="ARBA" id="ARBA00023242"/>
    </source>
</evidence>
<dbReference type="SUPFAM" id="SSF101941">
    <property type="entry name" value="NAC domain"/>
    <property type="match status" value="1"/>
</dbReference>
<evidence type="ECO:0000256" key="4">
    <source>
        <dbReference type="ARBA" id="ARBA00023163"/>
    </source>
</evidence>
<dbReference type="STRING" id="22663.A0A2I0J4N3"/>
<dbReference type="Proteomes" id="UP000233551">
    <property type="component" value="Unassembled WGS sequence"/>
</dbReference>
<dbReference type="PROSITE" id="PS51005">
    <property type="entry name" value="NAC"/>
    <property type="match status" value="1"/>
</dbReference>
<evidence type="ECO:0000259" key="6">
    <source>
        <dbReference type="PROSITE" id="PS51005"/>
    </source>
</evidence>
<keyword evidence="2" id="KW-0805">Transcription regulation</keyword>
<keyword evidence="8" id="KW-1185">Reference proteome</keyword>
<dbReference type="PANTHER" id="PTHR31989">
    <property type="entry name" value="NAC DOMAIN-CONTAINING PROTEIN 82-RELATED"/>
    <property type="match status" value="1"/>
</dbReference>
<name>A0A2I0J4N3_PUNGR</name>
<gene>
    <name evidence="7" type="ORF">CRG98_028399</name>
</gene>
<keyword evidence="5" id="KW-0539">Nucleus</keyword>